<reference evidence="1" key="1">
    <citation type="journal article" date="2021" name="Proc. Natl. Acad. Sci. U.S.A.">
        <title>A Catalog of Tens of Thousands of Viruses from Human Metagenomes Reveals Hidden Associations with Chronic Diseases.</title>
        <authorList>
            <person name="Tisza M.J."/>
            <person name="Buck C.B."/>
        </authorList>
    </citation>
    <scope>NUCLEOTIDE SEQUENCE</scope>
    <source>
        <strain evidence="1">CtQLz13</strain>
    </source>
</reference>
<accession>A0A8S5NUK2</accession>
<protein>
    <submittedName>
        <fullName evidence="1">Uncharacterized protein</fullName>
    </submittedName>
</protein>
<sequence>MTPPHPQTPSSWEGRYNRGRGRQFKIFANAREGWWS</sequence>
<dbReference type="EMBL" id="BK015262">
    <property type="protein sequence ID" value="DAD98461.1"/>
    <property type="molecule type" value="Genomic_DNA"/>
</dbReference>
<organism evidence="1">
    <name type="scientific">Siphoviridae sp. ctQLz13</name>
    <dbReference type="NCBI Taxonomy" id="2825492"/>
    <lineage>
        <taxon>Viruses</taxon>
        <taxon>Duplodnaviria</taxon>
        <taxon>Heunggongvirae</taxon>
        <taxon>Uroviricota</taxon>
        <taxon>Caudoviricetes</taxon>
    </lineage>
</organism>
<evidence type="ECO:0000313" key="1">
    <source>
        <dbReference type="EMBL" id="DAD98461.1"/>
    </source>
</evidence>
<proteinExistence type="predicted"/>
<name>A0A8S5NUK2_9CAUD</name>